<dbReference type="EMBL" id="CP069486">
    <property type="protein sequence ID" value="QRO85955.1"/>
    <property type="molecule type" value="Genomic_DNA"/>
</dbReference>
<reference evidence="1 2" key="1">
    <citation type="submission" date="2021-02" db="EMBL/GenBank/DDBJ databases">
        <title>FDA dAtabase for Regulatory Grade micrObial Sequences (FDA-ARGOS): Supporting development and validation of Infectious Disease Dx tests.</title>
        <authorList>
            <person name="Sproer C."/>
            <person name="Gronow S."/>
            <person name="Severitt S."/>
            <person name="Schroder I."/>
            <person name="Tallon L."/>
            <person name="Sadzewicz L."/>
            <person name="Zhao X."/>
            <person name="Boylan J."/>
            <person name="Ott S."/>
            <person name="Bowen H."/>
            <person name="Vavikolanu K."/>
            <person name="Mehta A."/>
            <person name="Aluvathingal J."/>
            <person name="Nadendla S."/>
            <person name="Lowell S."/>
            <person name="Myers T."/>
            <person name="Yan Y."/>
            <person name="Sichtig H."/>
        </authorList>
    </citation>
    <scope>NUCLEOTIDE SEQUENCE [LARGE SCALE GENOMIC DNA]</scope>
    <source>
        <strain evidence="1 2">FDAARGOS_1207</strain>
    </source>
</reference>
<accession>A0ABX7HH72</accession>
<protein>
    <submittedName>
        <fullName evidence="1">Uncharacterized protein</fullName>
    </submittedName>
</protein>
<dbReference type="Proteomes" id="UP000627155">
    <property type="component" value="Chromosome"/>
</dbReference>
<gene>
    <name evidence="1" type="ORF">I6J37_04580</name>
</gene>
<proteinExistence type="predicted"/>
<name>A0ABX7HH72_9STAP</name>
<organism evidence="1 2">
    <name type="scientific">Mammaliicoccus vitulinus</name>
    <dbReference type="NCBI Taxonomy" id="71237"/>
    <lineage>
        <taxon>Bacteria</taxon>
        <taxon>Bacillati</taxon>
        <taxon>Bacillota</taxon>
        <taxon>Bacilli</taxon>
        <taxon>Bacillales</taxon>
        <taxon>Staphylococcaceae</taxon>
        <taxon>Mammaliicoccus</taxon>
    </lineage>
</organism>
<keyword evidence="2" id="KW-1185">Reference proteome</keyword>
<evidence type="ECO:0000313" key="1">
    <source>
        <dbReference type="EMBL" id="QRO85955.1"/>
    </source>
</evidence>
<sequence length="61" mass="6895">MKDSIIELQLVGNKILNENEMSQLKNNEVQDVVSLLRLSNGETIIIKSELDNEIKIVEAVE</sequence>
<dbReference type="RefSeq" id="WP_103323402.1">
    <property type="nucleotide sequence ID" value="NZ_CBCPHH010000005.1"/>
</dbReference>
<evidence type="ECO:0000313" key="2">
    <source>
        <dbReference type="Proteomes" id="UP000627155"/>
    </source>
</evidence>